<reference evidence="2 3" key="1">
    <citation type="submission" date="2023-05" db="EMBL/GenBank/DDBJ databases">
        <title>A 100% complete, gapless, phased diploid assembly of the Scenedesmus obliquus UTEX 3031 genome.</title>
        <authorList>
            <person name="Biondi T.C."/>
            <person name="Hanschen E.R."/>
            <person name="Kwon T."/>
            <person name="Eng W."/>
            <person name="Kruse C.P.S."/>
            <person name="Koehler S.I."/>
            <person name="Kunde Y."/>
            <person name="Gleasner C.D."/>
            <person name="You Mak K.T."/>
            <person name="Polle J."/>
            <person name="Hovde B.T."/>
            <person name="Starkenburg S.R."/>
        </authorList>
    </citation>
    <scope>NUCLEOTIDE SEQUENCE [LARGE SCALE GENOMIC DNA]</scope>
    <source>
        <strain evidence="2 3">DOE0152z</strain>
    </source>
</reference>
<proteinExistence type="predicted"/>
<feature type="region of interest" description="Disordered" evidence="1">
    <location>
        <begin position="1"/>
        <end position="26"/>
    </location>
</feature>
<dbReference type="Proteomes" id="UP001244341">
    <property type="component" value="Chromosome 12b"/>
</dbReference>
<feature type="compositionally biased region" description="Low complexity" evidence="1">
    <location>
        <begin position="83"/>
        <end position="110"/>
    </location>
</feature>
<dbReference type="EMBL" id="CP126219">
    <property type="protein sequence ID" value="WIA20897.1"/>
    <property type="molecule type" value="Genomic_DNA"/>
</dbReference>
<protein>
    <submittedName>
        <fullName evidence="2">Uncharacterized protein</fullName>
    </submittedName>
</protein>
<evidence type="ECO:0000313" key="3">
    <source>
        <dbReference type="Proteomes" id="UP001244341"/>
    </source>
</evidence>
<keyword evidence="3" id="KW-1185">Reference proteome</keyword>
<accession>A0ABY8UKQ8</accession>
<organism evidence="2 3">
    <name type="scientific">Tetradesmus obliquus</name>
    <name type="common">Green alga</name>
    <name type="synonym">Acutodesmus obliquus</name>
    <dbReference type="NCBI Taxonomy" id="3088"/>
    <lineage>
        <taxon>Eukaryota</taxon>
        <taxon>Viridiplantae</taxon>
        <taxon>Chlorophyta</taxon>
        <taxon>core chlorophytes</taxon>
        <taxon>Chlorophyceae</taxon>
        <taxon>CS clade</taxon>
        <taxon>Sphaeropleales</taxon>
        <taxon>Scenedesmaceae</taxon>
        <taxon>Tetradesmus</taxon>
    </lineage>
</organism>
<evidence type="ECO:0000313" key="2">
    <source>
        <dbReference type="EMBL" id="WIA20897.1"/>
    </source>
</evidence>
<gene>
    <name evidence="2" type="ORF">OEZ85_005242</name>
</gene>
<feature type="region of interest" description="Disordered" evidence="1">
    <location>
        <begin position="74"/>
        <end position="110"/>
    </location>
</feature>
<sequence>MKRRADTQTGIKDAFAKAKQTSNKQAKRVQFLELEADVHSSPEVPRVYIDGEVSQKYEQYRQEYRSLREKLLRAAEQRRPARTSGSGSSGGATPSAGTPASSAAAGAADAAADTSPTTAAAAEAEADAAATAAADLQVLAERWQSRAAFVVHHLEAWAGSRVALQQQLQEMLMHIVVNYDLHPDPRISVRAYNLLSQNLAAHPPLKPAAVLQEGQPRQLLRSPLSWNPLARSALDDTKETADAKERAPMGFKEIFGGARFSLLQNLVRNAVQLVTGNSNSACWNVRPPGLPQASTGKALLLLWLVQLLQADAHVRLAVFEEHMQSCKGLAADEVQLVKGRAASVLSESLLHKLMRDDFGWCQESDSETGRHRLRALQALPAVHVLRLISLGVAEAIKKRPYDDPNAAANTHVDSLHMYFADEGKGFAEFRRGDALEIMKVLADRLKWAVTDVLGGKDAFTLMLCSLVSAALPGKQLPSEERAEFVRVAQTVLDGVLQQSRSQLAKACAAHEQGSTQVLLSLGAALQLLQV</sequence>
<name>A0ABY8UKQ8_TETOB</name>
<evidence type="ECO:0000256" key="1">
    <source>
        <dbReference type="SAM" id="MobiDB-lite"/>
    </source>
</evidence>